<dbReference type="EMBL" id="CAXLJM020000030">
    <property type="protein sequence ID" value="CAL8098231.1"/>
    <property type="molecule type" value="Genomic_DNA"/>
</dbReference>
<evidence type="ECO:0000313" key="2">
    <source>
        <dbReference type="Proteomes" id="UP001642540"/>
    </source>
</evidence>
<keyword evidence="2" id="KW-1185">Reference proteome</keyword>
<protein>
    <submittedName>
        <fullName evidence="1">Uncharacterized protein</fullName>
    </submittedName>
</protein>
<reference evidence="1 2" key="1">
    <citation type="submission" date="2024-08" db="EMBL/GenBank/DDBJ databases">
        <authorList>
            <person name="Cucini C."/>
            <person name="Frati F."/>
        </authorList>
    </citation>
    <scope>NUCLEOTIDE SEQUENCE [LARGE SCALE GENOMIC DNA]</scope>
</reference>
<proteinExistence type="predicted"/>
<name>A0ABP1QCN6_9HEXA</name>
<accession>A0ABP1QCN6</accession>
<comment type="caution">
    <text evidence="1">The sequence shown here is derived from an EMBL/GenBank/DDBJ whole genome shotgun (WGS) entry which is preliminary data.</text>
</comment>
<evidence type="ECO:0000313" key="1">
    <source>
        <dbReference type="EMBL" id="CAL8098231.1"/>
    </source>
</evidence>
<dbReference type="Proteomes" id="UP001642540">
    <property type="component" value="Unassembled WGS sequence"/>
</dbReference>
<gene>
    <name evidence="1" type="ORF">ODALV1_LOCUS9871</name>
</gene>
<sequence>MRRGSLRDSRRHDGPILPTQKVELVLNWVPISSSLPNDAVSVRGSADSSNNHTIYIGRPDKIDTSEFRLLPLKFVANASHKEVKDIEIIIDPQEKTEWKKIKAKFDPKRYGALPANVEWKNEPNKFIGKVSWNSGVVTVGTILFEKPSWKLKYFLPSGFKEEFVIDMSQAVNYDVTFEVLCSK</sequence>
<organism evidence="1 2">
    <name type="scientific">Orchesella dallaii</name>
    <dbReference type="NCBI Taxonomy" id="48710"/>
    <lineage>
        <taxon>Eukaryota</taxon>
        <taxon>Metazoa</taxon>
        <taxon>Ecdysozoa</taxon>
        <taxon>Arthropoda</taxon>
        <taxon>Hexapoda</taxon>
        <taxon>Collembola</taxon>
        <taxon>Entomobryomorpha</taxon>
        <taxon>Entomobryoidea</taxon>
        <taxon>Orchesellidae</taxon>
        <taxon>Orchesellinae</taxon>
        <taxon>Orchesella</taxon>
    </lineage>
</organism>